<dbReference type="AlphaFoldDB" id="A0A9D2M672"/>
<name>A0A9D2M672_9FIRM</name>
<protein>
    <submittedName>
        <fullName evidence="1">Uncharacterized protein</fullName>
    </submittedName>
</protein>
<proteinExistence type="predicted"/>
<reference evidence="1" key="1">
    <citation type="journal article" date="2021" name="PeerJ">
        <title>Extensive microbial diversity within the chicken gut microbiome revealed by metagenomics and culture.</title>
        <authorList>
            <person name="Gilroy R."/>
            <person name="Ravi A."/>
            <person name="Getino M."/>
            <person name="Pursley I."/>
            <person name="Horton D.L."/>
            <person name="Alikhan N.F."/>
            <person name="Baker D."/>
            <person name="Gharbi K."/>
            <person name="Hall N."/>
            <person name="Watson M."/>
            <person name="Adriaenssens E.M."/>
            <person name="Foster-Nyarko E."/>
            <person name="Jarju S."/>
            <person name="Secka A."/>
            <person name="Antonio M."/>
            <person name="Oren A."/>
            <person name="Chaudhuri R.R."/>
            <person name="La Ragione R."/>
            <person name="Hildebrand F."/>
            <person name="Pallen M.J."/>
        </authorList>
    </citation>
    <scope>NUCLEOTIDE SEQUENCE</scope>
    <source>
        <strain evidence="1">ChiBcec8-13705</strain>
    </source>
</reference>
<accession>A0A9D2M672</accession>
<organism evidence="1 2">
    <name type="scientific">Candidatus Gemmiger avicola</name>
    <dbReference type="NCBI Taxonomy" id="2838605"/>
    <lineage>
        <taxon>Bacteria</taxon>
        <taxon>Bacillati</taxon>
        <taxon>Bacillota</taxon>
        <taxon>Clostridia</taxon>
        <taxon>Eubacteriales</taxon>
        <taxon>Gemmiger</taxon>
    </lineage>
</organism>
<dbReference type="EMBL" id="DWYG01000085">
    <property type="protein sequence ID" value="HJB41947.1"/>
    <property type="molecule type" value="Genomic_DNA"/>
</dbReference>
<gene>
    <name evidence="1" type="ORF">H9945_05545</name>
</gene>
<evidence type="ECO:0000313" key="1">
    <source>
        <dbReference type="EMBL" id="HJB41947.1"/>
    </source>
</evidence>
<comment type="caution">
    <text evidence="1">The sequence shown here is derived from an EMBL/GenBank/DDBJ whole genome shotgun (WGS) entry which is preliminary data.</text>
</comment>
<sequence length="593" mass="60307">MARDLWFDALAESDPVRAVTALETAVQGMARALDTAAAAGGRAGGMLQRLGRLAENACTGARQLLGVFSGKGLAEAGREAEGAADSVKAIGKAAATTARQAARAVRSLASFDEIERLAAPAAAGTAGESAGSAGKNAGAARKETTDAPDLTALQAMLEAARIAVAGFWEKLRALYAPAIAAWQSAWGQMQAAALAVWGPVSAAAGRLWQGTLAPLLGYLGGVFAPGLVNSFSAAFAPIAGGAVATAVAALGDVFVWLAGVAGQFVHGVLQPALALALQIWQGLMAAVEAAWQNYGAPVLAGVREGVQNLIGILDTLWSGAVQPLLQNLIAGIGALWEGALSPLFGALTQAVGAVINLLLAFWNEALAPLLNFAVASFGPLLAQVFETAAGAVGVAVGVMAGLVETLLELLRGLADFLTGVLLGDWQAGWQRMQAAVAEAWQTITATVRGAVDGLGGLVNGFISGILDAVESALAALRRLSGAWATAGGASGRRSRAAYSAAPTLAAAPLRVPALAAGAVIPPNRAFLALLGDQRQGVNIEAPLDTIRQAFAETLANYLGEDSGQPINIYIGDELLDTVVARSQRRRSLRTGGR</sequence>
<evidence type="ECO:0000313" key="2">
    <source>
        <dbReference type="Proteomes" id="UP000886803"/>
    </source>
</evidence>
<dbReference type="Proteomes" id="UP000886803">
    <property type="component" value="Unassembled WGS sequence"/>
</dbReference>
<reference evidence="1" key="2">
    <citation type="submission" date="2021-04" db="EMBL/GenBank/DDBJ databases">
        <authorList>
            <person name="Gilroy R."/>
        </authorList>
    </citation>
    <scope>NUCLEOTIDE SEQUENCE</scope>
    <source>
        <strain evidence="1">ChiBcec8-13705</strain>
    </source>
</reference>